<reference evidence="10" key="1">
    <citation type="journal article" date="2014" name="Int. J. Syst. Evol. Microbiol.">
        <title>Complete genome sequence of Corynebacterium casei LMG S-19264T (=DSM 44701T), isolated from a smear-ripened cheese.</title>
        <authorList>
            <consortium name="US DOE Joint Genome Institute (JGI-PGF)"/>
            <person name="Walter F."/>
            <person name="Albersmeier A."/>
            <person name="Kalinowski J."/>
            <person name="Ruckert C."/>
        </authorList>
    </citation>
    <scope>NUCLEOTIDE SEQUENCE</scope>
    <source>
        <strain evidence="10">CGMCC 1.12785</strain>
    </source>
</reference>
<keyword evidence="7 8" id="KW-0472">Membrane</keyword>
<evidence type="ECO:0000256" key="4">
    <source>
        <dbReference type="ARBA" id="ARBA00022475"/>
    </source>
</evidence>
<dbReference type="RefSeq" id="WP_188549354.1">
    <property type="nucleotide sequence ID" value="NZ_BMFY01000002.1"/>
</dbReference>
<accession>A0A8J2XJY9</accession>
<dbReference type="InterPro" id="IPR035906">
    <property type="entry name" value="MetI-like_sf"/>
</dbReference>
<evidence type="ECO:0000256" key="8">
    <source>
        <dbReference type="RuleBase" id="RU363032"/>
    </source>
</evidence>
<dbReference type="Gene3D" id="1.10.3720.10">
    <property type="entry name" value="MetI-like"/>
    <property type="match status" value="1"/>
</dbReference>
<evidence type="ECO:0000256" key="2">
    <source>
        <dbReference type="ARBA" id="ARBA00007069"/>
    </source>
</evidence>
<dbReference type="InterPro" id="IPR000515">
    <property type="entry name" value="MetI-like"/>
</dbReference>
<reference evidence="10" key="2">
    <citation type="submission" date="2020-09" db="EMBL/GenBank/DDBJ databases">
        <authorList>
            <person name="Sun Q."/>
            <person name="Zhou Y."/>
        </authorList>
    </citation>
    <scope>NUCLEOTIDE SEQUENCE</scope>
    <source>
        <strain evidence="10">CGMCC 1.12785</strain>
    </source>
</reference>
<keyword evidence="5 8" id="KW-0812">Transmembrane</keyword>
<dbReference type="Pfam" id="PF00528">
    <property type="entry name" value="BPD_transp_1"/>
    <property type="match status" value="1"/>
</dbReference>
<evidence type="ECO:0000256" key="3">
    <source>
        <dbReference type="ARBA" id="ARBA00022448"/>
    </source>
</evidence>
<feature type="transmembrane region" description="Helical" evidence="8">
    <location>
        <begin position="224"/>
        <end position="247"/>
    </location>
</feature>
<dbReference type="CDD" id="cd06261">
    <property type="entry name" value="TM_PBP2"/>
    <property type="match status" value="1"/>
</dbReference>
<comment type="caution">
    <text evidence="10">The sequence shown here is derived from an EMBL/GenBank/DDBJ whole genome shotgun (WGS) entry which is preliminary data.</text>
</comment>
<comment type="subcellular location">
    <subcellularLocation>
        <location evidence="1 8">Cell membrane</location>
        <topology evidence="1 8">Multi-pass membrane protein</topology>
    </subcellularLocation>
</comment>
<evidence type="ECO:0000313" key="10">
    <source>
        <dbReference type="EMBL" id="GGA05263.1"/>
    </source>
</evidence>
<dbReference type="PROSITE" id="PS50928">
    <property type="entry name" value="ABC_TM1"/>
    <property type="match status" value="1"/>
</dbReference>
<sequence>MTATMTPAPPTTSQENHRVPWRHRQGAWWASPALLYVPALALMVPVFVIPTLVMLSLSFTSEPGGLHWYVQAFQSDLVRAVLIRSFAIAFTVTAISLLIGLPYAAIARRAPRPIANVLYGAIAASLFFSVIVRAYAWLSILGHGGPVQLALQWLGIDTDGLRLVNSPFGVVVGMVQYGVPFMVLAIADVMRRTDDNLERAAATLGSGPVHRWIHVKLPMLKPGIVAGVTIVFVTTLGYYIIPAILGSPREMMIGELIGSQVGTTLNWGYGSALASILLVLTGLALWLLNLLGRK</sequence>
<proteinExistence type="inferred from homology"/>
<organism evidence="10 11">
    <name type="scientific">Sediminivirga luteola</name>
    <dbReference type="NCBI Taxonomy" id="1774748"/>
    <lineage>
        <taxon>Bacteria</taxon>
        <taxon>Bacillati</taxon>
        <taxon>Actinomycetota</taxon>
        <taxon>Actinomycetes</taxon>
        <taxon>Micrococcales</taxon>
        <taxon>Brevibacteriaceae</taxon>
        <taxon>Sediminivirga</taxon>
    </lineage>
</organism>
<keyword evidence="3 8" id="KW-0813">Transport</keyword>
<keyword evidence="11" id="KW-1185">Reference proteome</keyword>
<feature type="transmembrane region" description="Helical" evidence="8">
    <location>
        <begin position="168"/>
        <end position="189"/>
    </location>
</feature>
<feature type="transmembrane region" description="Helical" evidence="8">
    <location>
        <begin position="267"/>
        <end position="288"/>
    </location>
</feature>
<gene>
    <name evidence="10" type="ORF">GCM10011333_05100</name>
</gene>
<dbReference type="EMBL" id="BMFY01000002">
    <property type="protein sequence ID" value="GGA05263.1"/>
    <property type="molecule type" value="Genomic_DNA"/>
</dbReference>
<comment type="similarity">
    <text evidence="2">Belongs to the binding-protein-dependent transport system permease family. CysTW subfamily.</text>
</comment>
<dbReference type="AlphaFoldDB" id="A0A8J2XJY9"/>
<protein>
    <recommendedName>
        <fullName evidence="9">ABC transmembrane type-1 domain-containing protein</fullName>
    </recommendedName>
</protein>
<dbReference type="PANTHER" id="PTHR42929">
    <property type="entry name" value="INNER MEMBRANE ABC TRANSPORTER PERMEASE PROTEIN YDCU-RELATED-RELATED"/>
    <property type="match status" value="1"/>
</dbReference>
<keyword evidence="6 8" id="KW-1133">Transmembrane helix</keyword>
<evidence type="ECO:0000256" key="6">
    <source>
        <dbReference type="ARBA" id="ARBA00022989"/>
    </source>
</evidence>
<dbReference type="GO" id="GO:0005886">
    <property type="term" value="C:plasma membrane"/>
    <property type="evidence" value="ECO:0007669"/>
    <property type="project" value="UniProtKB-SubCell"/>
</dbReference>
<evidence type="ECO:0000256" key="1">
    <source>
        <dbReference type="ARBA" id="ARBA00004651"/>
    </source>
</evidence>
<feature type="transmembrane region" description="Helical" evidence="8">
    <location>
        <begin position="77"/>
        <end position="105"/>
    </location>
</feature>
<evidence type="ECO:0000256" key="5">
    <source>
        <dbReference type="ARBA" id="ARBA00022692"/>
    </source>
</evidence>
<dbReference type="Proteomes" id="UP000616114">
    <property type="component" value="Unassembled WGS sequence"/>
</dbReference>
<feature type="transmembrane region" description="Helical" evidence="8">
    <location>
        <begin position="117"/>
        <end position="138"/>
    </location>
</feature>
<evidence type="ECO:0000256" key="7">
    <source>
        <dbReference type="ARBA" id="ARBA00023136"/>
    </source>
</evidence>
<feature type="transmembrane region" description="Helical" evidence="8">
    <location>
        <begin position="33"/>
        <end position="57"/>
    </location>
</feature>
<keyword evidence="4" id="KW-1003">Cell membrane</keyword>
<evidence type="ECO:0000259" key="9">
    <source>
        <dbReference type="PROSITE" id="PS50928"/>
    </source>
</evidence>
<name>A0A8J2XJY9_9MICO</name>
<dbReference type="GO" id="GO:0055085">
    <property type="term" value="P:transmembrane transport"/>
    <property type="evidence" value="ECO:0007669"/>
    <property type="project" value="InterPro"/>
</dbReference>
<dbReference type="SUPFAM" id="SSF161098">
    <property type="entry name" value="MetI-like"/>
    <property type="match status" value="1"/>
</dbReference>
<dbReference type="PANTHER" id="PTHR42929:SF5">
    <property type="entry name" value="ABC TRANSPORTER PERMEASE PROTEIN"/>
    <property type="match status" value="1"/>
</dbReference>
<feature type="domain" description="ABC transmembrane type-1" evidence="9">
    <location>
        <begin position="82"/>
        <end position="288"/>
    </location>
</feature>
<evidence type="ECO:0000313" key="11">
    <source>
        <dbReference type="Proteomes" id="UP000616114"/>
    </source>
</evidence>